<accession>A0A0D7BDM7</accession>
<protein>
    <recommendedName>
        <fullName evidence="10">Kinetochore protein NDC80</fullName>
    </recommendedName>
</protein>
<feature type="domain" description="Kinetochore protein Ndc80 CH" evidence="13">
    <location>
        <begin position="96"/>
        <end position="216"/>
    </location>
</feature>
<evidence type="ECO:0000256" key="11">
    <source>
        <dbReference type="SAM" id="Coils"/>
    </source>
</evidence>
<sequence>MPPPDVPVGRSNLPVPSSSRGGLTQSAGRASMAGRPSIAAALKTPYQGHHGPRQSLMRSGPVPNPLLASASKQLGRTPMSGNRRTSLWPGATGAGAAPQPTKDPRPLRDKAYQAAMRQDILAFLQANGFDVNMSTLTNIQAKDYRVLFDYLICTWDERAMDGTEDKKLEQYFKETLTAFRYPFVAQIDVKWLVAPASMHSWPTLLGVLHWLVKTCGVLDIYEASGHPTLQIIEDISEDSDRPLDEKALSFEYYSNAYMLWLDHKDDLAESAKDFLQERFNRRNERLQVDIDENRRQLDEVKIQLAKVQAKKSNLANLEEDKQTCALDCEKYESYIKYNEDKRPKLLDFITSAKADIQRKEEILAQVNSELRRLDTVVKEQNITPEEAHRMTSQHDTLARNLADSKQKRDDLRRAGENLEVQMARRAEEAEDEIERYRGMLSTLNMLPPLPPPFEDVDLTLELNTAASDPALLLIGEEIKTFIRPKLALMAEHQRSERTDAENARLQVDKELNRIGLEYDRVEEEAEAIERRAQAVNRQADDLRDTAFQESLVAQQEIERTERELANARKDAQAHGFSEKTVLQSAQFEYEECAAKVARLREQTIKDVLRSSDELTSIKNAMSQHVIELADFVGSNKDK</sequence>
<dbReference type="GO" id="GO:0051301">
    <property type="term" value="P:cell division"/>
    <property type="evidence" value="ECO:0007669"/>
    <property type="project" value="UniProtKB-UniRule"/>
</dbReference>
<dbReference type="GO" id="GO:0051315">
    <property type="term" value="P:attachment of mitotic spindle microtubules to kinetochore"/>
    <property type="evidence" value="ECO:0007669"/>
    <property type="project" value="UniProtKB-UniRule"/>
</dbReference>
<keyword evidence="6 11" id="KW-0175">Coiled coil</keyword>
<evidence type="ECO:0000256" key="5">
    <source>
        <dbReference type="ARBA" id="ARBA00022838"/>
    </source>
</evidence>
<evidence type="ECO:0000259" key="13">
    <source>
        <dbReference type="Pfam" id="PF03801"/>
    </source>
</evidence>
<evidence type="ECO:0000256" key="7">
    <source>
        <dbReference type="ARBA" id="ARBA00023242"/>
    </source>
</evidence>
<dbReference type="InterPro" id="IPR038273">
    <property type="entry name" value="Ndc80_sf"/>
</dbReference>
<feature type="coiled-coil region" evidence="11">
    <location>
        <begin position="349"/>
        <end position="446"/>
    </location>
</feature>
<dbReference type="Gene3D" id="1.10.418.30">
    <property type="entry name" value="Ncd80 complex, Ncd80 subunit"/>
    <property type="match status" value="1"/>
</dbReference>
<keyword evidence="9 10" id="KW-0137">Centromere</keyword>
<keyword evidence="4 10" id="KW-0498">Mitosis</keyword>
<organism evidence="14 15">
    <name type="scientific">Cylindrobasidium torrendii FP15055 ss-10</name>
    <dbReference type="NCBI Taxonomy" id="1314674"/>
    <lineage>
        <taxon>Eukaryota</taxon>
        <taxon>Fungi</taxon>
        <taxon>Dikarya</taxon>
        <taxon>Basidiomycota</taxon>
        <taxon>Agaricomycotina</taxon>
        <taxon>Agaricomycetes</taxon>
        <taxon>Agaricomycetidae</taxon>
        <taxon>Agaricales</taxon>
        <taxon>Marasmiineae</taxon>
        <taxon>Physalacriaceae</taxon>
        <taxon>Cylindrobasidium</taxon>
    </lineage>
</organism>
<feature type="compositionally biased region" description="Low complexity" evidence="12">
    <location>
        <begin position="89"/>
        <end position="100"/>
    </location>
</feature>
<comment type="function">
    <text evidence="10">Acts as a component of the essential kinetochore-associated NDC80 complex, which is required for chromosome segregation and spindle checkpoint activity.</text>
</comment>
<comment type="similarity">
    <text evidence="1 10">Belongs to the NDC80/HEC1 family.</text>
</comment>
<keyword evidence="5 10" id="KW-0995">Kinetochore</keyword>
<evidence type="ECO:0000256" key="2">
    <source>
        <dbReference type="ARBA" id="ARBA00022454"/>
    </source>
</evidence>
<dbReference type="Pfam" id="PF03801">
    <property type="entry name" value="Ndc80_HEC"/>
    <property type="match status" value="1"/>
</dbReference>
<comment type="subcellular location">
    <subcellularLocation>
        <location evidence="10">Chromosome</location>
        <location evidence="10">Centromere</location>
        <location evidence="10">Kinetochore</location>
    </subcellularLocation>
    <subcellularLocation>
        <location evidence="10">Nucleus</location>
    </subcellularLocation>
</comment>
<evidence type="ECO:0000256" key="3">
    <source>
        <dbReference type="ARBA" id="ARBA00022618"/>
    </source>
</evidence>
<evidence type="ECO:0000256" key="1">
    <source>
        <dbReference type="ARBA" id="ARBA00007050"/>
    </source>
</evidence>
<comment type="subunit">
    <text evidence="10">Component of the NDC80 complex.</text>
</comment>
<keyword evidence="15" id="KW-1185">Reference proteome</keyword>
<name>A0A0D7BDM7_9AGAR</name>
<evidence type="ECO:0000256" key="12">
    <source>
        <dbReference type="SAM" id="MobiDB-lite"/>
    </source>
</evidence>
<keyword evidence="2 10" id="KW-0158">Chromosome</keyword>
<dbReference type="InterPro" id="IPR055260">
    <property type="entry name" value="Ndc80_CH"/>
</dbReference>
<reference evidence="14 15" key="1">
    <citation type="journal article" date="2015" name="Fungal Genet. Biol.">
        <title>Evolution of novel wood decay mechanisms in Agaricales revealed by the genome sequences of Fistulina hepatica and Cylindrobasidium torrendii.</title>
        <authorList>
            <person name="Floudas D."/>
            <person name="Held B.W."/>
            <person name="Riley R."/>
            <person name="Nagy L.G."/>
            <person name="Koehler G."/>
            <person name="Ransdell A.S."/>
            <person name="Younus H."/>
            <person name="Chow J."/>
            <person name="Chiniquy J."/>
            <person name="Lipzen A."/>
            <person name="Tritt A."/>
            <person name="Sun H."/>
            <person name="Haridas S."/>
            <person name="LaButti K."/>
            <person name="Ohm R.A."/>
            <person name="Kues U."/>
            <person name="Blanchette R.A."/>
            <person name="Grigoriev I.V."/>
            <person name="Minto R.E."/>
            <person name="Hibbett D.S."/>
        </authorList>
    </citation>
    <scope>NUCLEOTIDE SEQUENCE [LARGE SCALE GENOMIC DNA]</scope>
    <source>
        <strain evidence="14 15">FP15055 ss-10</strain>
    </source>
</reference>
<keyword evidence="7 10" id="KW-0539">Nucleus</keyword>
<evidence type="ECO:0000256" key="4">
    <source>
        <dbReference type="ARBA" id="ARBA00022776"/>
    </source>
</evidence>
<feature type="region of interest" description="Disordered" evidence="12">
    <location>
        <begin position="1"/>
        <end position="106"/>
    </location>
</feature>
<feature type="compositionally biased region" description="Polar residues" evidence="12">
    <location>
        <begin position="14"/>
        <end position="28"/>
    </location>
</feature>
<evidence type="ECO:0000313" key="14">
    <source>
        <dbReference type="EMBL" id="KIY68300.1"/>
    </source>
</evidence>
<feature type="compositionally biased region" description="Polar residues" evidence="12">
    <location>
        <begin position="70"/>
        <end position="85"/>
    </location>
</feature>
<dbReference type="Proteomes" id="UP000054007">
    <property type="component" value="Unassembled WGS sequence"/>
</dbReference>
<evidence type="ECO:0000256" key="6">
    <source>
        <dbReference type="ARBA" id="ARBA00023054"/>
    </source>
</evidence>
<dbReference type="STRING" id="1314674.A0A0D7BDM7"/>
<dbReference type="PANTHER" id="PTHR10643">
    <property type="entry name" value="KINETOCHORE PROTEIN NDC80"/>
    <property type="match status" value="1"/>
</dbReference>
<keyword evidence="8 10" id="KW-0131">Cell cycle</keyword>
<dbReference type="GO" id="GO:0005634">
    <property type="term" value="C:nucleus"/>
    <property type="evidence" value="ECO:0007669"/>
    <property type="project" value="UniProtKB-SubCell"/>
</dbReference>
<evidence type="ECO:0000256" key="8">
    <source>
        <dbReference type="ARBA" id="ARBA00023306"/>
    </source>
</evidence>
<proteinExistence type="inferred from homology"/>
<dbReference type="OrthoDB" id="7459479at2759"/>
<dbReference type="EMBL" id="KN880505">
    <property type="protein sequence ID" value="KIY68300.1"/>
    <property type="molecule type" value="Genomic_DNA"/>
</dbReference>
<dbReference type="PANTHER" id="PTHR10643:SF2">
    <property type="entry name" value="KINETOCHORE PROTEIN NDC80 HOMOLOG"/>
    <property type="match status" value="1"/>
</dbReference>
<dbReference type="GO" id="GO:0031262">
    <property type="term" value="C:Ndc80 complex"/>
    <property type="evidence" value="ECO:0007669"/>
    <property type="project" value="UniProtKB-UniRule"/>
</dbReference>
<feature type="coiled-coil region" evidence="11">
    <location>
        <begin position="276"/>
        <end position="320"/>
    </location>
</feature>
<evidence type="ECO:0000256" key="9">
    <source>
        <dbReference type="ARBA" id="ARBA00023328"/>
    </source>
</evidence>
<evidence type="ECO:0000256" key="10">
    <source>
        <dbReference type="RuleBase" id="RU368072"/>
    </source>
</evidence>
<dbReference type="AlphaFoldDB" id="A0A0D7BDM7"/>
<gene>
    <name evidence="14" type="ORF">CYLTODRAFT_421717</name>
</gene>
<feature type="coiled-coil region" evidence="11">
    <location>
        <begin position="511"/>
        <end position="602"/>
    </location>
</feature>
<keyword evidence="3 10" id="KW-0132">Cell division</keyword>
<dbReference type="InterPro" id="IPR005550">
    <property type="entry name" value="Kinetochore_Ndc80"/>
</dbReference>
<evidence type="ECO:0000313" key="15">
    <source>
        <dbReference type="Proteomes" id="UP000054007"/>
    </source>
</evidence>